<feature type="non-terminal residue" evidence="3">
    <location>
        <position position="1"/>
    </location>
</feature>
<reference evidence="3 4" key="1">
    <citation type="submission" date="2020-04" db="EMBL/GenBank/DDBJ databases">
        <title>Perkinsus olseni comparative genomics.</title>
        <authorList>
            <person name="Bogema D.R."/>
        </authorList>
    </citation>
    <scope>NUCLEOTIDE SEQUENCE [LARGE SCALE GENOMIC DNA]</scope>
    <source>
        <strain evidence="3 4">ATCC PRA-207</strain>
    </source>
</reference>
<feature type="domain" description="Rab-GAP TBC" evidence="2">
    <location>
        <begin position="1"/>
        <end position="97"/>
    </location>
</feature>
<keyword evidence="4" id="KW-1185">Reference proteome</keyword>
<sequence length="192" mass="21705">LAEADAFYCLTNLMAQHHRDMFLRQLDRSDAGIAGTLQRFDAILWVIDLEVYTHLAKEEVSADNFAFRWFTLLLSQELESLQDVPWQNLGLCVILRTLQHYPPFSVEEIISLAIELRGKYDNAITSVDLSSNRFMHNRFRANSLCSVSGDSPPSPRMLGGRSQSDTESSSRGLGTGYHVRIAIMMLLVELPI</sequence>
<evidence type="ECO:0000313" key="4">
    <source>
        <dbReference type="Proteomes" id="UP000553632"/>
    </source>
</evidence>
<dbReference type="InterPro" id="IPR000195">
    <property type="entry name" value="Rab-GAP-TBC_dom"/>
</dbReference>
<name>A0A7J6TKX1_PEROL</name>
<dbReference type="Gene3D" id="1.10.472.80">
    <property type="entry name" value="Ypt/Rab-GAP domain of gyp1p, domain 3"/>
    <property type="match status" value="1"/>
</dbReference>
<gene>
    <name evidence="3" type="ORF">FOZ63_008299</name>
</gene>
<dbReference type="PROSITE" id="PS50086">
    <property type="entry name" value="TBC_RABGAP"/>
    <property type="match status" value="1"/>
</dbReference>
<proteinExistence type="predicted"/>
<dbReference type="InterPro" id="IPR035969">
    <property type="entry name" value="Rab-GAP_TBC_sf"/>
</dbReference>
<dbReference type="Pfam" id="PF00566">
    <property type="entry name" value="RabGAP-TBC"/>
    <property type="match status" value="1"/>
</dbReference>
<dbReference type="Proteomes" id="UP000553632">
    <property type="component" value="Unassembled WGS sequence"/>
</dbReference>
<evidence type="ECO:0000256" key="1">
    <source>
        <dbReference type="SAM" id="MobiDB-lite"/>
    </source>
</evidence>
<evidence type="ECO:0000313" key="3">
    <source>
        <dbReference type="EMBL" id="KAF4745974.1"/>
    </source>
</evidence>
<feature type="compositionally biased region" description="Polar residues" evidence="1">
    <location>
        <begin position="161"/>
        <end position="172"/>
    </location>
</feature>
<dbReference type="AlphaFoldDB" id="A0A7J6TKX1"/>
<feature type="region of interest" description="Disordered" evidence="1">
    <location>
        <begin position="145"/>
        <end position="172"/>
    </location>
</feature>
<dbReference type="EMBL" id="JABANO010009933">
    <property type="protein sequence ID" value="KAF4745974.1"/>
    <property type="molecule type" value="Genomic_DNA"/>
</dbReference>
<dbReference type="SUPFAM" id="SSF47923">
    <property type="entry name" value="Ypt/Rab-GAP domain of gyp1p"/>
    <property type="match status" value="1"/>
</dbReference>
<organism evidence="3 4">
    <name type="scientific">Perkinsus olseni</name>
    <name type="common">Perkinsus atlanticus</name>
    <dbReference type="NCBI Taxonomy" id="32597"/>
    <lineage>
        <taxon>Eukaryota</taxon>
        <taxon>Sar</taxon>
        <taxon>Alveolata</taxon>
        <taxon>Perkinsozoa</taxon>
        <taxon>Perkinsea</taxon>
        <taxon>Perkinsida</taxon>
        <taxon>Perkinsidae</taxon>
        <taxon>Perkinsus</taxon>
    </lineage>
</organism>
<accession>A0A7J6TKX1</accession>
<evidence type="ECO:0000259" key="2">
    <source>
        <dbReference type="PROSITE" id="PS50086"/>
    </source>
</evidence>
<comment type="caution">
    <text evidence="3">The sequence shown here is derived from an EMBL/GenBank/DDBJ whole genome shotgun (WGS) entry which is preliminary data.</text>
</comment>
<protein>
    <recommendedName>
        <fullName evidence="2">Rab-GAP TBC domain-containing protein</fullName>
    </recommendedName>
</protein>